<name>A0A7H1Q693_9ACTN</name>
<gene>
    <name evidence="1" type="ORF">HEP81_05571</name>
</gene>
<proteinExistence type="predicted"/>
<accession>A0A7H1Q693</accession>
<sequence length="302" mass="32655">MPRSTHKSVARARMQYLGEPKAAALGSVPRDGSLGLDACSPEQRKLRALLALGLFNRAGFWQPHHGAAAGGIHTLVAYDIIVSPRFKSLVLITDVPHNVAPYLLPSSDGGSSLPGLCLEEVRGKRTYIARHMPTGAQLVITGNPSGTWGGKAHRSPRWDFFPVTEPLTGAERTRLAEVPDMSEDAERLLAGLTCRIAAQDADGKWAIGNWFSDPLMRPGWLTDHGEDRYMKQLRGSGNRWSLQWNGFPFVEDVAASLTASPIGVSSASARDAGDHHEVRLGSAILRLVGQRGSLRQKSGVTL</sequence>
<evidence type="ECO:0000313" key="1">
    <source>
        <dbReference type="EMBL" id="QNT95823.1"/>
    </source>
</evidence>
<dbReference type="EMBL" id="CP051006">
    <property type="protein sequence ID" value="QNT95823.1"/>
    <property type="molecule type" value="Genomic_DNA"/>
</dbReference>
<dbReference type="Proteomes" id="UP000516422">
    <property type="component" value="Chromosome"/>
</dbReference>
<protein>
    <submittedName>
        <fullName evidence="1">Uncharacterized protein</fullName>
    </submittedName>
</protein>
<evidence type="ECO:0000313" key="2">
    <source>
        <dbReference type="Proteomes" id="UP000516422"/>
    </source>
</evidence>
<dbReference type="AlphaFoldDB" id="A0A7H1Q693"/>
<dbReference type="KEGG" id="sgf:HEP81_05571"/>
<organism evidence="1 2">
    <name type="scientific">Streptomyces griseofuscus</name>
    <dbReference type="NCBI Taxonomy" id="146922"/>
    <lineage>
        <taxon>Bacteria</taxon>
        <taxon>Bacillati</taxon>
        <taxon>Actinomycetota</taxon>
        <taxon>Actinomycetes</taxon>
        <taxon>Kitasatosporales</taxon>
        <taxon>Streptomycetaceae</taxon>
        <taxon>Streptomyces</taxon>
    </lineage>
</organism>
<reference evidence="1 2" key="1">
    <citation type="submission" date="2020-04" db="EMBL/GenBank/DDBJ databases">
        <title>Characterization and engineering of Streptomyces griseofuscus DSM40191 as a potential heterologous host for expression of BGCs.</title>
        <authorList>
            <person name="Gren T."/>
            <person name="Whitford C.M."/>
            <person name="Mohite O.S."/>
            <person name="Joergensen T.S."/>
            <person name="Nielsen J.B."/>
            <person name="Lee S.Y."/>
            <person name="Weber T."/>
        </authorList>
    </citation>
    <scope>NUCLEOTIDE SEQUENCE [LARGE SCALE GENOMIC DNA]</scope>
    <source>
        <strain evidence="1 2">DSM 40191</strain>
    </source>
</reference>